<sequence>MLWRLVGVLGIVLSCVALVVLGPVDGTEAARSEPGAAARAAVARSDAVVTTEPQLRRAWADPTRTRIDLGADIALRDCVRGDPMRESPYPMLLDGHGHTIRQTCFEKRVLRQDGTGWLDIRDVTLTRGGSDGPGAALTSRGEIVLQDCVIKQNLAEEPGGGVFSMRRVTVHRCRINGNLANDDGGAVYARRGGVQVYDSVLSTNLVDGSGGAIATTGDILLVRSWVDGNTTDGDGGALYADEDGDVTVVDSIIDGSDADGPGGAIFTLDGDVAVYDSTLNGNRADDRGGAISGEADVLVVNSTVGRNLAVAHAGGGIWARGDLVLVNSTVSRNYAEGDGGGTLSAGRTTIIGSTLLGNIASVGGDIGSAGRLDSFASIIGPPTTEGVTGDTIPTSRSCRVYGAVSRGYNHFSATSSCELDHPTDVVGEDPQVEQVDAHPLGYVLVPRPGSPVIDRIPSGSCVGELPDPLPAGQLLDGWVDWEQVLRRDALGAVRDDGVACDIGAVQSGAVQSGAVQSGAVTPSVRRPDVPPLGPEAPPAKATASERPAVRLERPRGTRGALDRLGRRLRQLDRESRRFEVLLGCTTRVGVDRAGDARNRWGFLYDERDGTGLHARSALVRHSGKQRPRWYVLRLSTARRCLSAPADPNGAGDDARPGHRSLAAQVRRLQRLAKVVEARTERFDAWESCLSWLPLTESGDDEQDLGYLVDQGLWPFVRVHYPAVDLDHSEWDDPDYQVLAFRGRDHPFGPGECGTDPGEDADRPGRELRQDIASLREDVEDLAEPVDEIARFDECLFTVGVTSAPGYVYRTRGGQERRRSALSFDMSGPQLPAMSLMAFPGEEPPQIECNEDAGGVQTHE</sequence>
<dbReference type="Proteomes" id="UP001595956">
    <property type="component" value="Unassembled WGS sequence"/>
</dbReference>
<dbReference type="PANTHER" id="PTHR11319">
    <property type="entry name" value="G PROTEIN-COUPLED RECEPTOR-RELATED"/>
    <property type="match status" value="1"/>
</dbReference>
<reference evidence="3" key="1">
    <citation type="journal article" date="2019" name="Int. J. Syst. Evol. Microbiol.">
        <title>The Global Catalogue of Microorganisms (GCM) 10K type strain sequencing project: providing services to taxonomists for standard genome sequencing and annotation.</title>
        <authorList>
            <consortium name="The Broad Institute Genomics Platform"/>
            <consortium name="The Broad Institute Genome Sequencing Center for Infectious Disease"/>
            <person name="Wu L."/>
            <person name="Ma J."/>
        </authorList>
    </citation>
    <scope>NUCLEOTIDE SEQUENCE [LARGE SCALE GENOMIC DNA]</scope>
    <source>
        <strain evidence="3">KACC 13778</strain>
    </source>
</reference>
<keyword evidence="3" id="KW-1185">Reference proteome</keyword>
<dbReference type="EMBL" id="JBHSMD010000001">
    <property type="protein sequence ID" value="MFC5491522.1"/>
    <property type="molecule type" value="Genomic_DNA"/>
</dbReference>
<comment type="caution">
    <text evidence="2">The sequence shown here is derived from an EMBL/GenBank/DDBJ whole genome shotgun (WGS) entry which is preliminary data.</text>
</comment>
<dbReference type="PANTHER" id="PTHR11319:SF35">
    <property type="entry name" value="OUTER MEMBRANE PROTEIN PMPC-RELATED"/>
    <property type="match status" value="1"/>
</dbReference>
<proteinExistence type="predicted"/>
<dbReference type="SUPFAM" id="SSF51126">
    <property type="entry name" value="Pectin lyase-like"/>
    <property type="match status" value="1"/>
</dbReference>
<feature type="region of interest" description="Disordered" evidence="1">
    <location>
        <begin position="514"/>
        <end position="554"/>
    </location>
</feature>
<name>A0ABW0MY18_9ACTN</name>
<accession>A0ABW0MY18</accession>
<gene>
    <name evidence="2" type="ORF">ACFPKY_00335</name>
</gene>
<feature type="region of interest" description="Disordered" evidence="1">
    <location>
        <begin position="839"/>
        <end position="859"/>
    </location>
</feature>
<dbReference type="PROSITE" id="PS51257">
    <property type="entry name" value="PROKAR_LIPOPROTEIN"/>
    <property type="match status" value="1"/>
</dbReference>
<evidence type="ECO:0000313" key="2">
    <source>
        <dbReference type="EMBL" id="MFC5491522.1"/>
    </source>
</evidence>
<dbReference type="RefSeq" id="WP_345180686.1">
    <property type="nucleotide sequence ID" value="NZ_BAABFQ010000008.1"/>
</dbReference>
<protein>
    <recommendedName>
        <fullName evidence="4">Right-handed parallel beta-helix repeat-containing protein</fullName>
    </recommendedName>
</protein>
<evidence type="ECO:0008006" key="4">
    <source>
        <dbReference type="Google" id="ProtNLM"/>
    </source>
</evidence>
<evidence type="ECO:0000256" key="1">
    <source>
        <dbReference type="SAM" id="MobiDB-lite"/>
    </source>
</evidence>
<organism evidence="2 3">
    <name type="scientific">Nocardioides caricicola</name>
    <dbReference type="NCBI Taxonomy" id="634770"/>
    <lineage>
        <taxon>Bacteria</taxon>
        <taxon>Bacillati</taxon>
        <taxon>Actinomycetota</taxon>
        <taxon>Actinomycetes</taxon>
        <taxon>Propionibacteriales</taxon>
        <taxon>Nocardioidaceae</taxon>
        <taxon>Nocardioides</taxon>
    </lineage>
</organism>
<evidence type="ECO:0000313" key="3">
    <source>
        <dbReference type="Proteomes" id="UP001595956"/>
    </source>
</evidence>
<dbReference type="InterPro" id="IPR011050">
    <property type="entry name" value="Pectin_lyase_fold/virulence"/>
</dbReference>